<protein>
    <submittedName>
        <fullName evidence="1">Uncharacterized protein</fullName>
    </submittedName>
</protein>
<evidence type="ECO:0000313" key="2">
    <source>
        <dbReference type="Proteomes" id="UP000007844"/>
    </source>
</evidence>
<dbReference type="EMBL" id="CP003221">
    <property type="protein sequence ID" value="EGJ49757.1"/>
    <property type="molecule type" value="Genomic_DNA"/>
</dbReference>
<organism evidence="1 2">
    <name type="scientific">Desulfocurvibacter africanus subsp. africanus str. Walvis Bay</name>
    <dbReference type="NCBI Taxonomy" id="690850"/>
    <lineage>
        <taxon>Bacteria</taxon>
        <taxon>Pseudomonadati</taxon>
        <taxon>Thermodesulfobacteriota</taxon>
        <taxon>Desulfovibrionia</taxon>
        <taxon>Desulfovibrionales</taxon>
        <taxon>Desulfovibrionaceae</taxon>
        <taxon>Desulfocurvibacter</taxon>
    </lineage>
</organism>
<dbReference type="Proteomes" id="UP000007844">
    <property type="component" value="Chromosome"/>
</dbReference>
<sequence>MCSTHRPTLKATLDNLRQPMPLREKLRLIARNFSLRFSKRQACCGHTGQPGC</sequence>
<reference evidence="1 2" key="1">
    <citation type="journal article" date="2011" name="J. Bacteriol.">
        <title>Genome sequence of the mercury-methylating and pleomorphic Desulfovibrio africanus Strain Walvis Bay.</title>
        <authorList>
            <person name="Brown S.D."/>
            <person name="Wall J.D."/>
            <person name="Kucken A.M."/>
            <person name="Gilmour C.C."/>
            <person name="Podar M."/>
            <person name="Brandt C.C."/>
            <person name="Teshima H."/>
            <person name="Detter J.C."/>
            <person name="Han C.S."/>
            <person name="Land M.L."/>
            <person name="Lucas S."/>
            <person name="Han J."/>
            <person name="Pennacchio L."/>
            <person name="Nolan M."/>
            <person name="Pitluck S."/>
            <person name="Woyke T."/>
            <person name="Goodwin L."/>
            <person name="Palumbo A.V."/>
            <person name="Elias D.A."/>
        </authorList>
    </citation>
    <scope>NUCLEOTIDE SEQUENCE [LARGE SCALE GENOMIC DNA]</scope>
    <source>
        <strain evidence="1 2">Walvis Bay</strain>
    </source>
</reference>
<accession>F3YZQ8</accession>
<gene>
    <name evidence="1" type="ORF">Desaf_1419</name>
</gene>
<dbReference type="HOGENOM" id="CLU_3167139_0_0_7"/>
<dbReference type="RefSeq" id="WP_014259546.1">
    <property type="nucleotide sequence ID" value="NC_016629.1"/>
</dbReference>
<keyword evidence="2" id="KW-1185">Reference proteome</keyword>
<dbReference type="KEGG" id="daf:Desaf_1419"/>
<dbReference type="eggNOG" id="ENOG5033C4G">
    <property type="taxonomic scope" value="Bacteria"/>
</dbReference>
<name>F3YZQ8_DESAF</name>
<evidence type="ECO:0000313" key="1">
    <source>
        <dbReference type="EMBL" id="EGJ49757.1"/>
    </source>
</evidence>
<proteinExistence type="predicted"/>
<dbReference type="AlphaFoldDB" id="F3YZQ8"/>